<proteinExistence type="predicted"/>
<comment type="caution">
    <text evidence="1">The sequence shown here is derived from an EMBL/GenBank/DDBJ whole genome shotgun (WGS) entry which is preliminary data.</text>
</comment>
<dbReference type="Proteomes" id="UP001597512">
    <property type="component" value="Unassembled WGS sequence"/>
</dbReference>
<dbReference type="EMBL" id="JBHUOM010000023">
    <property type="protein sequence ID" value="MFD2936335.1"/>
    <property type="molecule type" value="Genomic_DNA"/>
</dbReference>
<evidence type="ECO:0000313" key="1">
    <source>
        <dbReference type="EMBL" id="MFD2936335.1"/>
    </source>
</evidence>
<organism evidence="1 2">
    <name type="scientific">Spirosoma flavum</name>
    <dbReference type="NCBI Taxonomy" id="2048557"/>
    <lineage>
        <taxon>Bacteria</taxon>
        <taxon>Pseudomonadati</taxon>
        <taxon>Bacteroidota</taxon>
        <taxon>Cytophagia</taxon>
        <taxon>Cytophagales</taxon>
        <taxon>Cytophagaceae</taxon>
        <taxon>Spirosoma</taxon>
    </lineage>
</organism>
<gene>
    <name evidence="1" type="ORF">ACFS25_21315</name>
</gene>
<evidence type="ECO:0008006" key="3">
    <source>
        <dbReference type="Google" id="ProtNLM"/>
    </source>
</evidence>
<name>A0ABW6AQ31_9BACT</name>
<evidence type="ECO:0000313" key="2">
    <source>
        <dbReference type="Proteomes" id="UP001597512"/>
    </source>
</evidence>
<accession>A0ABW6AQ31</accession>
<sequence>MFTETKRRVTKVKSAVQGKWLREIIDELGISVADAAHSMGIDLPRRLHQHISDKSHIGSGFLNAFKAAYPRINLNYVLAGEQPRLLPKESADNLTDLTDDVRATYEASGRALKRLTGE</sequence>
<dbReference type="RefSeq" id="WP_381505043.1">
    <property type="nucleotide sequence ID" value="NZ_JBHUOM010000023.1"/>
</dbReference>
<protein>
    <recommendedName>
        <fullName evidence="3">XRE family transcriptional regulator</fullName>
    </recommendedName>
</protein>
<keyword evidence="2" id="KW-1185">Reference proteome</keyword>
<reference evidence="2" key="1">
    <citation type="journal article" date="2019" name="Int. J. Syst. Evol. Microbiol.">
        <title>The Global Catalogue of Microorganisms (GCM) 10K type strain sequencing project: providing services to taxonomists for standard genome sequencing and annotation.</title>
        <authorList>
            <consortium name="The Broad Institute Genomics Platform"/>
            <consortium name="The Broad Institute Genome Sequencing Center for Infectious Disease"/>
            <person name="Wu L."/>
            <person name="Ma J."/>
        </authorList>
    </citation>
    <scope>NUCLEOTIDE SEQUENCE [LARGE SCALE GENOMIC DNA]</scope>
    <source>
        <strain evidence="2">KCTC 52490</strain>
    </source>
</reference>